<reference evidence="2 3" key="1">
    <citation type="submission" date="2020-04" db="EMBL/GenBank/DDBJ databases">
        <authorList>
            <person name="Wallbank WR R."/>
            <person name="Pardo Diaz C."/>
            <person name="Kozak K."/>
            <person name="Martin S."/>
            <person name="Jiggins C."/>
            <person name="Moest M."/>
            <person name="Warren A I."/>
            <person name="Byers J.R.P. K."/>
            <person name="Montejo-Kovacevich G."/>
            <person name="Yen C E."/>
        </authorList>
    </citation>
    <scope>NUCLEOTIDE SEQUENCE [LARGE SCALE GENOMIC DNA]</scope>
</reference>
<organism evidence="2 3">
    <name type="scientific">Arctia plantaginis</name>
    <name type="common">Wood tiger moth</name>
    <name type="synonym">Phalaena plantaginis</name>
    <dbReference type="NCBI Taxonomy" id="874455"/>
    <lineage>
        <taxon>Eukaryota</taxon>
        <taxon>Metazoa</taxon>
        <taxon>Ecdysozoa</taxon>
        <taxon>Arthropoda</taxon>
        <taxon>Hexapoda</taxon>
        <taxon>Insecta</taxon>
        <taxon>Pterygota</taxon>
        <taxon>Neoptera</taxon>
        <taxon>Endopterygota</taxon>
        <taxon>Lepidoptera</taxon>
        <taxon>Glossata</taxon>
        <taxon>Ditrysia</taxon>
        <taxon>Noctuoidea</taxon>
        <taxon>Erebidae</taxon>
        <taxon>Arctiinae</taxon>
        <taxon>Arctia</taxon>
    </lineage>
</organism>
<accession>A0A8S0YSJ2</accession>
<dbReference type="Proteomes" id="UP000494106">
    <property type="component" value="Unassembled WGS sequence"/>
</dbReference>
<evidence type="ECO:0000313" key="3">
    <source>
        <dbReference type="Proteomes" id="UP000494106"/>
    </source>
</evidence>
<comment type="caution">
    <text evidence="2">The sequence shown here is derived from an EMBL/GenBank/DDBJ whole genome shotgun (WGS) entry which is preliminary data.</text>
</comment>
<name>A0A8S0YSJ2_ARCPL</name>
<keyword evidence="3" id="KW-1185">Reference proteome</keyword>
<dbReference type="EMBL" id="CADEBC010000088">
    <property type="protein sequence ID" value="CAB3222412.1"/>
    <property type="molecule type" value="Genomic_DNA"/>
</dbReference>
<gene>
    <name evidence="2" type="ORF">APLA_LOCUS1036</name>
</gene>
<proteinExistence type="predicted"/>
<evidence type="ECO:0000256" key="1">
    <source>
        <dbReference type="SAM" id="MobiDB-lite"/>
    </source>
</evidence>
<dbReference type="OrthoDB" id="118105at2759"/>
<sequence>MRPEEIEGILKQLENGEISEDDSTDNEDDIDYYSSQRDRLMELEDEEDVGNFPTDPNLDADPPAANVDTDMQHNLETVERSPTPTTSSQNNLQTAPFNSRNLVWRVKNMDIVQNALKFAGNTEYSQEIMNLDTPFQFFSYFFGEEILRFLVDESNKYAFQKNPNFTEPVTVLELHIKVTRKIKGEDPVPTVDKTLQYLRKDPGQVYKYYPLLTCVAIVLVMKKYL</sequence>
<dbReference type="AlphaFoldDB" id="A0A8S0YSJ2"/>
<protein>
    <recommendedName>
        <fullName evidence="4">PiggyBac transposable element-derived protein domain-containing protein</fullName>
    </recommendedName>
</protein>
<evidence type="ECO:0000313" key="2">
    <source>
        <dbReference type="EMBL" id="CAB3222412.1"/>
    </source>
</evidence>
<feature type="compositionally biased region" description="Acidic residues" evidence="1">
    <location>
        <begin position="17"/>
        <end position="31"/>
    </location>
</feature>
<evidence type="ECO:0008006" key="4">
    <source>
        <dbReference type="Google" id="ProtNLM"/>
    </source>
</evidence>
<feature type="region of interest" description="Disordered" evidence="1">
    <location>
        <begin position="1"/>
        <end position="68"/>
    </location>
</feature>